<gene>
    <name evidence="2" type="ORF">PXEA_LOCUS11049</name>
</gene>
<evidence type="ECO:0000313" key="2">
    <source>
        <dbReference type="EMBL" id="VEL17609.1"/>
    </source>
</evidence>
<reference evidence="2" key="1">
    <citation type="submission" date="2018-11" db="EMBL/GenBank/DDBJ databases">
        <authorList>
            <consortium name="Pathogen Informatics"/>
        </authorList>
    </citation>
    <scope>NUCLEOTIDE SEQUENCE</scope>
</reference>
<feature type="region of interest" description="Disordered" evidence="1">
    <location>
        <begin position="93"/>
        <end position="147"/>
    </location>
</feature>
<accession>A0A3S5FDA3</accession>
<keyword evidence="3" id="KW-1185">Reference proteome</keyword>
<comment type="caution">
    <text evidence="2">The sequence shown here is derived from an EMBL/GenBank/DDBJ whole genome shotgun (WGS) entry which is preliminary data.</text>
</comment>
<evidence type="ECO:0000256" key="1">
    <source>
        <dbReference type="SAM" id="MobiDB-lite"/>
    </source>
</evidence>
<feature type="compositionally biased region" description="Polar residues" evidence="1">
    <location>
        <begin position="103"/>
        <end position="123"/>
    </location>
</feature>
<dbReference type="AlphaFoldDB" id="A0A3S5FDA3"/>
<dbReference type="Proteomes" id="UP000784294">
    <property type="component" value="Unassembled WGS sequence"/>
</dbReference>
<feature type="compositionally biased region" description="Polar residues" evidence="1">
    <location>
        <begin position="130"/>
        <end position="143"/>
    </location>
</feature>
<protein>
    <submittedName>
        <fullName evidence="2">Uncharacterized protein</fullName>
    </submittedName>
</protein>
<proteinExistence type="predicted"/>
<name>A0A3S5FDA3_9PLAT</name>
<sequence length="166" mass="17994">MPALPHVIPFSPEACRHSGGRWHADLVSQSIPPFNAFWLQVLLFSCPSNPVLKLCCTCRLTQAASLSGEKGDRPGKTCRPPACPASTAWPVAWPAARQKHRQSGQPANQPASQPDNQTPQQPMGQPGARTASQTVDQSNSRPASQLARRMVRGTAQNMLSYLNFAQ</sequence>
<dbReference type="EMBL" id="CAAALY010033404">
    <property type="protein sequence ID" value="VEL17609.1"/>
    <property type="molecule type" value="Genomic_DNA"/>
</dbReference>
<organism evidence="2 3">
    <name type="scientific">Protopolystoma xenopodis</name>
    <dbReference type="NCBI Taxonomy" id="117903"/>
    <lineage>
        <taxon>Eukaryota</taxon>
        <taxon>Metazoa</taxon>
        <taxon>Spiralia</taxon>
        <taxon>Lophotrochozoa</taxon>
        <taxon>Platyhelminthes</taxon>
        <taxon>Monogenea</taxon>
        <taxon>Polyopisthocotylea</taxon>
        <taxon>Polystomatidea</taxon>
        <taxon>Polystomatidae</taxon>
        <taxon>Protopolystoma</taxon>
    </lineage>
</organism>
<evidence type="ECO:0000313" key="3">
    <source>
        <dbReference type="Proteomes" id="UP000784294"/>
    </source>
</evidence>
<feature type="non-terminal residue" evidence="2">
    <location>
        <position position="1"/>
    </location>
</feature>